<evidence type="ECO:0000256" key="1">
    <source>
        <dbReference type="SAM" id="MobiDB-lite"/>
    </source>
</evidence>
<dbReference type="Pfam" id="PF07508">
    <property type="entry name" value="Recombinase"/>
    <property type="match status" value="1"/>
</dbReference>
<name>A0A9J9UBZ5_ACIET</name>
<dbReference type="InterPro" id="IPR038109">
    <property type="entry name" value="DNA_bind_recomb_sf"/>
</dbReference>
<dbReference type="GO" id="GO:0003677">
    <property type="term" value="F:DNA binding"/>
    <property type="evidence" value="ECO:0007669"/>
    <property type="project" value="InterPro"/>
</dbReference>
<protein>
    <submittedName>
        <fullName evidence="4">Resolvase domain protein</fullName>
    </submittedName>
</protein>
<dbReference type="Pfam" id="PF00239">
    <property type="entry name" value="Resolvase"/>
    <property type="match status" value="1"/>
</dbReference>
<keyword evidence="5" id="KW-1185">Reference proteome</keyword>
<dbReference type="AlphaFoldDB" id="A0A9J9UBZ5"/>
<dbReference type="PANTHER" id="PTHR30461">
    <property type="entry name" value="DNA-INVERTASE FROM LAMBDOID PROPHAGE"/>
    <property type="match status" value="1"/>
</dbReference>
<dbReference type="CDD" id="cd03768">
    <property type="entry name" value="SR_ResInv"/>
    <property type="match status" value="1"/>
</dbReference>
<evidence type="ECO:0000259" key="2">
    <source>
        <dbReference type="PROSITE" id="PS51736"/>
    </source>
</evidence>
<dbReference type="InterPro" id="IPR050639">
    <property type="entry name" value="SSR_resolvase"/>
</dbReference>
<gene>
    <name evidence="4" type="ordered locus">Dtpsy_3232</name>
</gene>
<dbReference type="KEGG" id="dia:Dtpsy_3232"/>
<sequence>MRSPRANPLPSGSQSITPKKRCAVYTRKSTDEGLDQEYNSLEAQRDAGLAFIASQRIEGWIAVGDGYDDGGYSGGNMDRPALRRLMVDIEAGKIDTVVVYKIDRLTRSLPDFAKLVEVFDRNGVSFVSVTQQFNTTTSMGRLTLNILLSFAQFEREVTGERIRDKIAASKAKGMWMGGVPPLGYDVVERKLVVNEREAALVRDIFRRYGEHGSAARLVRELVIEGHTTKAWVTQTGRERSGRTIDQQYLFTLLRNRIYLGEISHNEQWYPGQHEAIVAPALWDAVYAFIERRKQAPREHAAKHPALLAGLLFAPDGQRMLHSFVKKKNGRQYRYYVPYLHKRRNAGASLSPGTPDVGHLPAAEIENAVLAQIHAALSAPQMLIAVWRACQQHPAGSTLDEAQVVVAMQRIGDVWAQLFPAEQQRITRLLIERVQLHGHGLDIVWREDGWIGFRADISAHPLVEEAREHPEEALA</sequence>
<reference evidence="4 5" key="1">
    <citation type="journal article" date="2010" name="J. Bacteriol.">
        <title>Completed genome sequence of the anaerobic iron-oxidizing bacterium Acidovorax ebreus strain TPSY.</title>
        <authorList>
            <person name="Byrne-Bailey K.G."/>
            <person name="Weber K.A."/>
            <person name="Chair A.H."/>
            <person name="Bose S."/>
            <person name="Knox T."/>
            <person name="Spanbauer T.L."/>
            <person name="Chertkov O."/>
            <person name="Coates J.D."/>
        </authorList>
    </citation>
    <scope>NUCLEOTIDE SEQUENCE [LARGE SCALE GENOMIC DNA]</scope>
    <source>
        <strain evidence="4 5">TPSY</strain>
    </source>
</reference>
<organism evidence="4 5">
    <name type="scientific">Acidovorax ebreus (strain TPSY)</name>
    <name type="common">Diaphorobacter sp. (strain TPSY)</name>
    <dbReference type="NCBI Taxonomy" id="535289"/>
    <lineage>
        <taxon>Bacteria</taxon>
        <taxon>Pseudomonadati</taxon>
        <taxon>Pseudomonadota</taxon>
        <taxon>Betaproteobacteria</taxon>
        <taxon>Burkholderiales</taxon>
        <taxon>Comamonadaceae</taxon>
        <taxon>Diaphorobacter</taxon>
    </lineage>
</organism>
<evidence type="ECO:0000313" key="5">
    <source>
        <dbReference type="Proteomes" id="UP000000450"/>
    </source>
</evidence>
<dbReference type="PROSITE" id="PS51737">
    <property type="entry name" value="RECOMBINASE_DNA_BIND"/>
    <property type="match status" value="1"/>
</dbReference>
<dbReference type="SUPFAM" id="SSF53041">
    <property type="entry name" value="Resolvase-like"/>
    <property type="match status" value="1"/>
</dbReference>
<dbReference type="InterPro" id="IPR011109">
    <property type="entry name" value="DNA_bind_recombinase_dom"/>
</dbReference>
<dbReference type="Gene3D" id="3.40.50.1390">
    <property type="entry name" value="Resolvase, N-terminal catalytic domain"/>
    <property type="match status" value="1"/>
</dbReference>
<dbReference type="Gene3D" id="3.90.1750.20">
    <property type="entry name" value="Putative Large Serine Recombinase, Chain B, Domain 2"/>
    <property type="match status" value="1"/>
</dbReference>
<proteinExistence type="predicted"/>
<dbReference type="GO" id="GO:0000150">
    <property type="term" value="F:DNA strand exchange activity"/>
    <property type="evidence" value="ECO:0007669"/>
    <property type="project" value="InterPro"/>
</dbReference>
<evidence type="ECO:0000259" key="3">
    <source>
        <dbReference type="PROSITE" id="PS51737"/>
    </source>
</evidence>
<feature type="domain" description="Recombinase" evidence="3">
    <location>
        <begin position="181"/>
        <end position="295"/>
    </location>
</feature>
<dbReference type="InterPro" id="IPR006119">
    <property type="entry name" value="Resolv_N"/>
</dbReference>
<evidence type="ECO:0000313" key="4">
    <source>
        <dbReference type="EMBL" id="ACM34661.1"/>
    </source>
</evidence>
<feature type="domain" description="Resolvase/invertase-type recombinase catalytic" evidence="2">
    <location>
        <begin position="21"/>
        <end position="173"/>
    </location>
</feature>
<dbReference type="Proteomes" id="UP000000450">
    <property type="component" value="Chromosome"/>
</dbReference>
<accession>A0A9J9UBZ5</accession>
<dbReference type="PROSITE" id="PS51736">
    <property type="entry name" value="RECOMBINASES_3"/>
    <property type="match status" value="1"/>
</dbReference>
<dbReference type="InterPro" id="IPR036162">
    <property type="entry name" value="Resolvase-like_N_sf"/>
</dbReference>
<dbReference type="SMART" id="SM00857">
    <property type="entry name" value="Resolvase"/>
    <property type="match status" value="1"/>
</dbReference>
<dbReference type="RefSeq" id="WP_015914479.1">
    <property type="nucleotide sequence ID" value="NC_011992.1"/>
</dbReference>
<dbReference type="EMBL" id="CP001392">
    <property type="protein sequence ID" value="ACM34661.1"/>
    <property type="molecule type" value="Genomic_DNA"/>
</dbReference>
<feature type="region of interest" description="Disordered" evidence="1">
    <location>
        <begin position="1"/>
        <end position="23"/>
    </location>
</feature>
<dbReference type="PANTHER" id="PTHR30461:SF23">
    <property type="entry name" value="DNA RECOMBINASE-RELATED"/>
    <property type="match status" value="1"/>
</dbReference>